<keyword evidence="5 9" id="KW-0805">Transcription regulation</keyword>
<comment type="function">
    <text evidence="1">Component of the general transcription and DNA repair factor IIH (TFIIH) core complex, which is involved in general and transcription-coupled nucleotide excision repair (NER) of damaged DNA and, when complexed to TFIIK, in RNA transcription by RNA polymerase II. In NER, TFIIH acts by opening DNA around the lesion to allow the excision of the damaged oligonucleotide and its replacement by a new DNA fragment. In transcription, TFIIH has an essential role in transcription initiation. When the pre-initiation complex (PIC) has been established, TFIIH is required for promoter opening and promoter escape. Phosphorylation of the C-terminal tail (CTD) of the largest subunit of RNA polymerase II by the kinase module TFIIK controls the initiation of transcription.</text>
</comment>
<dbReference type="GO" id="GO:0006366">
    <property type="term" value="P:transcription by RNA polymerase II"/>
    <property type="evidence" value="ECO:0007669"/>
    <property type="project" value="UniProtKB-ARBA"/>
</dbReference>
<dbReference type="InterPro" id="IPR040662">
    <property type="entry name" value="Tfb2_C"/>
</dbReference>
<dbReference type="AlphaFoldDB" id="A0A109UXZ9"/>
<dbReference type="GO" id="GO:0000439">
    <property type="term" value="C:transcription factor TFIIH core complex"/>
    <property type="evidence" value="ECO:0007669"/>
    <property type="project" value="InterPro"/>
</dbReference>
<dbReference type="PANTHER" id="PTHR13152">
    <property type="entry name" value="TFIIH, POLYPEPTIDE 4"/>
    <property type="match status" value="1"/>
</dbReference>
<dbReference type="EMBL" id="CP014243">
    <property type="protein sequence ID" value="AMD19616.1"/>
    <property type="molecule type" value="Genomic_DNA"/>
</dbReference>
<dbReference type="GO" id="GO:0006289">
    <property type="term" value="P:nucleotide-excision repair"/>
    <property type="evidence" value="ECO:0007669"/>
    <property type="project" value="InterPro"/>
</dbReference>
<sequence length="505" mass="57508">MSQNVFKNTVTEYLEGLPQQVQSRLYRSPATCLAIYRLLPPMAKFFIMSMIFQDEEVSLRDLDRWVKPDAKFQLHDAIKSMKLLHIMMEGQSEQPLMTRLNPIFKESFKNALTGGEVNNSFGNLVEDGDEAVTMSMLDSYAADKWETILHFMVGTPLTKSPGRNVLNLLQHSNLMEVDEDGALKITNVGFQFLLQEPNAQIWTLLLQYLKMAETLQMDPVDVLNLVFMVGALELGNAYSVIGLSETQRAMLQDLRDYGLVFQKQSNLNKFYPTKLATLLTSDVVSIKSASSAVDSMLKKTSDAADKAVNANGIGEDDHQDGTGQNIPDGALIIETNFKLYSYSNSPLQIAILSLFVHLKSRFQNMVTGQVTRESIRRALHNGITADQIIAYLETHAHPQMRRLAEETLEKKLELDPNTKESLQVLPPTVVDQIKLWQLELDRIISYDGYLFRDFDNFQEYQSMTQYARDIGVLLWSDDKKRMFFVSKDGNAQVIDYHKRNFKKKQ</sequence>
<dbReference type="GO" id="GO:0001671">
    <property type="term" value="F:ATPase activator activity"/>
    <property type="evidence" value="ECO:0007669"/>
    <property type="project" value="InterPro"/>
</dbReference>
<protein>
    <recommendedName>
        <fullName evidence="9">RNA polymerase II transcription factor B subunit 2</fullName>
    </recommendedName>
</protein>
<dbReference type="PANTHER" id="PTHR13152:SF0">
    <property type="entry name" value="GENERAL TRANSCRIPTION FACTOR IIH SUBUNIT 4"/>
    <property type="match status" value="1"/>
</dbReference>
<dbReference type="GeneID" id="28722821"/>
<comment type="similarity">
    <text evidence="3 9">Belongs to the TFB2 family.</text>
</comment>
<dbReference type="GO" id="GO:0003690">
    <property type="term" value="F:double-stranded DNA binding"/>
    <property type="evidence" value="ECO:0007669"/>
    <property type="project" value="TreeGrafter"/>
</dbReference>
<comment type="function">
    <text evidence="9">Component of the general transcription and DNA repair factor IIH (TFIIH) core complex which is involved in general and transcription-coupled nucleotide excision repair (NER) of damaged DNA.</text>
</comment>
<evidence type="ECO:0000256" key="4">
    <source>
        <dbReference type="ARBA" id="ARBA00022763"/>
    </source>
</evidence>
<feature type="domain" description="Transcription factor Tfb2 C-terminal" evidence="10">
    <location>
        <begin position="431"/>
        <end position="498"/>
    </location>
</feature>
<evidence type="ECO:0000313" key="11">
    <source>
        <dbReference type="EMBL" id="AMD19616.1"/>
    </source>
</evidence>
<proteinExistence type="inferred from homology"/>
<evidence type="ECO:0000256" key="7">
    <source>
        <dbReference type="ARBA" id="ARBA00023204"/>
    </source>
</evidence>
<dbReference type="STRING" id="45286.A0A109UXZ9"/>
<evidence type="ECO:0000256" key="8">
    <source>
        <dbReference type="ARBA" id="ARBA00023242"/>
    </source>
</evidence>
<dbReference type="OrthoDB" id="364513at2759"/>
<evidence type="ECO:0000256" key="1">
    <source>
        <dbReference type="ARBA" id="ARBA00002817"/>
    </source>
</evidence>
<dbReference type="InterPro" id="IPR004598">
    <property type="entry name" value="TFIIH_p52/Tfb2"/>
</dbReference>
<keyword evidence="7 9" id="KW-0234">DNA repair</keyword>
<dbReference type="FunFam" id="3.30.70.2610:FF:000001">
    <property type="entry name" value="General transcription factor IIH subunit 4"/>
    <property type="match status" value="1"/>
</dbReference>
<evidence type="ECO:0000256" key="6">
    <source>
        <dbReference type="ARBA" id="ARBA00023163"/>
    </source>
</evidence>
<accession>A0A109UXZ9</accession>
<dbReference type="NCBIfam" id="TIGR00625">
    <property type="entry name" value="tfb2"/>
    <property type="match status" value="1"/>
</dbReference>
<keyword evidence="8 9" id="KW-0539">Nucleus</keyword>
<dbReference type="RefSeq" id="XP_017986612.1">
    <property type="nucleotide sequence ID" value="XM_018131500.1"/>
</dbReference>
<gene>
    <name evidence="11" type="ORF">AW171_hschr31456</name>
</gene>
<evidence type="ECO:0000256" key="3">
    <source>
        <dbReference type="ARBA" id="ARBA00007132"/>
    </source>
</evidence>
<keyword evidence="6 9" id="KW-0804">Transcription</keyword>
<name>A0A109UXZ9_9SACH</name>
<dbReference type="Pfam" id="PF03849">
    <property type="entry name" value="Tfb2"/>
    <property type="match status" value="1"/>
</dbReference>
<organism evidence="11 12">
    <name type="scientific">Eremothecium sinecaudum</name>
    <dbReference type="NCBI Taxonomy" id="45286"/>
    <lineage>
        <taxon>Eukaryota</taxon>
        <taxon>Fungi</taxon>
        <taxon>Dikarya</taxon>
        <taxon>Ascomycota</taxon>
        <taxon>Saccharomycotina</taxon>
        <taxon>Saccharomycetes</taxon>
        <taxon>Saccharomycetales</taxon>
        <taxon>Saccharomycetaceae</taxon>
        <taxon>Eremothecium</taxon>
    </lineage>
</organism>
<dbReference type="Pfam" id="PF18307">
    <property type="entry name" value="Tfb2_C"/>
    <property type="match status" value="1"/>
</dbReference>
<reference evidence="11 12" key="1">
    <citation type="submission" date="2016-01" db="EMBL/GenBank/DDBJ databases">
        <title>Genome sequence of the yeast Holleya sinecauda.</title>
        <authorList>
            <person name="Dietrich F.S."/>
        </authorList>
    </citation>
    <scope>NUCLEOTIDE SEQUENCE [LARGE SCALE GENOMIC DNA]</scope>
    <source>
        <strain evidence="11 12">ATCC 58844</strain>
    </source>
</reference>
<keyword evidence="4 9" id="KW-0227">DNA damage</keyword>
<dbReference type="Gene3D" id="3.30.70.2610">
    <property type="match status" value="1"/>
</dbReference>
<evidence type="ECO:0000256" key="2">
    <source>
        <dbReference type="ARBA" id="ARBA00004123"/>
    </source>
</evidence>
<evidence type="ECO:0000313" key="12">
    <source>
        <dbReference type="Proteomes" id="UP000243052"/>
    </source>
</evidence>
<evidence type="ECO:0000256" key="9">
    <source>
        <dbReference type="RuleBase" id="RU364024"/>
    </source>
</evidence>
<comment type="subcellular location">
    <subcellularLocation>
        <location evidence="2 9">Nucleus</location>
    </subcellularLocation>
</comment>
<evidence type="ECO:0000256" key="5">
    <source>
        <dbReference type="ARBA" id="ARBA00023015"/>
    </source>
</evidence>
<dbReference type="Proteomes" id="UP000243052">
    <property type="component" value="Chromosome iii"/>
</dbReference>
<evidence type="ECO:0000259" key="10">
    <source>
        <dbReference type="Pfam" id="PF18307"/>
    </source>
</evidence>
<keyword evidence="12" id="KW-1185">Reference proteome</keyword>
<dbReference type="GO" id="GO:0005675">
    <property type="term" value="C:transcription factor TFIIH holo complex"/>
    <property type="evidence" value="ECO:0007669"/>
    <property type="project" value="TreeGrafter"/>
</dbReference>